<protein>
    <recommendedName>
        <fullName evidence="2">PorZ N-terminal beta-propeller domain-containing protein</fullName>
    </recommendedName>
</protein>
<dbReference type="InterPro" id="IPR048954">
    <property type="entry name" value="PorZ_N"/>
</dbReference>
<sequence length="605" mass="66325">MKRLVLFVLLCGALSQMGMGQNVALGQWETHFNYLSAKHIVRVNDHIFCASHNGLFSIHTIDKHIKTWSKSDGLTSTGISSMAFDQEQNLLLLAYRDGNVDLVYLDQSVQPEQIISWPVFAQNPDLPENKNIKRVILRENLAYLCTGFGIVVLDIKNQQVEETYRYIGTNGTQVSVSDIAFAGDSLFAVTAQGILATSMSPAVNRQYFANWKTVATPAKAVAIAASAAQLYIGCAGRGLYQREKGNWKSVFLSSSQTYFLNASENELTATLDDRVILFNQKNEAKTFTSPLFKAPEESVQINSERFWIADAKNGLLHNENQAFQSFAPLQADTTIFPRRDSSIIDLNALSWTRLPEYLGGGILVKNTQNQQRILTTNLGSGSLPSSIVNSLAIDVDGNIWFASDKGVGYFVTDDILNAARVDAVLPIYGQRRLFANEKCTAIAIEPGNRKWIGTRNGLYLFNEDGTELIQKISAADSPLPSDSISALQCDSEKGILFIDTPNGMVSYRSNSTTSSEDFSGVKIFPNPVQPGYGGTIGITGLMNDSVVKITELSGRLIYETKSQGGTASWDLNDYTGRRAKGGIYMVLIVTSDGNEKFAGKLAVIN</sequence>
<gene>
    <name evidence="3" type="ORF">LXM24_03030</name>
</gene>
<keyword evidence="1" id="KW-0732">Signal</keyword>
<dbReference type="Proteomes" id="UP001139700">
    <property type="component" value="Unassembled WGS sequence"/>
</dbReference>
<feature type="signal peptide" evidence="1">
    <location>
        <begin position="1"/>
        <end position="20"/>
    </location>
</feature>
<name>A0A9X1P5A9_9BACT</name>
<dbReference type="SUPFAM" id="SSF50978">
    <property type="entry name" value="WD40 repeat-like"/>
    <property type="match status" value="1"/>
</dbReference>
<dbReference type="SUPFAM" id="SSF63829">
    <property type="entry name" value="Calcium-dependent phosphotriesterase"/>
    <property type="match status" value="1"/>
</dbReference>
<dbReference type="Gene3D" id="2.130.10.10">
    <property type="entry name" value="YVTN repeat-like/Quinoprotein amine dehydrogenase"/>
    <property type="match status" value="2"/>
</dbReference>
<feature type="domain" description="PorZ N-terminal beta-propeller" evidence="2">
    <location>
        <begin position="47"/>
        <end position="212"/>
    </location>
</feature>
<dbReference type="InterPro" id="IPR036322">
    <property type="entry name" value="WD40_repeat_dom_sf"/>
</dbReference>
<dbReference type="InterPro" id="IPR011110">
    <property type="entry name" value="Reg_prop"/>
</dbReference>
<dbReference type="Pfam" id="PF21544">
    <property type="entry name" value="PorZ_N_b_propeller"/>
    <property type="match status" value="1"/>
</dbReference>
<evidence type="ECO:0000313" key="4">
    <source>
        <dbReference type="Proteomes" id="UP001139700"/>
    </source>
</evidence>
<evidence type="ECO:0000313" key="3">
    <source>
        <dbReference type="EMBL" id="MCF0039046.1"/>
    </source>
</evidence>
<accession>A0A9X1P5A9</accession>
<dbReference type="Pfam" id="PF07494">
    <property type="entry name" value="Reg_prop"/>
    <property type="match status" value="1"/>
</dbReference>
<reference evidence="3" key="1">
    <citation type="submission" date="2021-12" db="EMBL/GenBank/DDBJ databases">
        <title>Novel species in genus Dyadobacter.</title>
        <authorList>
            <person name="Ma C."/>
        </authorList>
    </citation>
    <scope>NUCLEOTIDE SEQUENCE</scope>
    <source>
        <strain evidence="3">CY399</strain>
    </source>
</reference>
<feature type="chain" id="PRO_5040943712" description="PorZ N-terminal beta-propeller domain-containing protein" evidence="1">
    <location>
        <begin position="21"/>
        <end position="605"/>
    </location>
</feature>
<evidence type="ECO:0000256" key="1">
    <source>
        <dbReference type="SAM" id="SignalP"/>
    </source>
</evidence>
<dbReference type="EMBL" id="JAJTTA010000001">
    <property type="protein sequence ID" value="MCF0039046.1"/>
    <property type="molecule type" value="Genomic_DNA"/>
</dbReference>
<dbReference type="RefSeq" id="WP_234611517.1">
    <property type="nucleotide sequence ID" value="NZ_CP098806.1"/>
</dbReference>
<evidence type="ECO:0000259" key="2">
    <source>
        <dbReference type="Pfam" id="PF21544"/>
    </source>
</evidence>
<organism evidence="3 4">
    <name type="scientific">Dyadobacter fanqingshengii</name>
    <dbReference type="NCBI Taxonomy" id="2906443"/>
    <lineage>
        <taxon>Bacteria</taxon>
        <taxon>Pseudomonadati</taxon>
        <taxon>Bacteroidota</taxon>
        <taxon>Cytophagia</taxon>
        <taxon>Cytophagales</taxon>
        <taxon>Spirosomataceae</taxon>
        <taxon>Dyadobacter</taxon>
    </lineage>
</organism>
<comment type="caution">
    <text evidence="3">The sequence shown here is derived from an EMBL/GenBank/DDBJ whole genome shotgun (WGS) entry which is preliminary data.</text>
</comment>
<proteinExistence type="predicted"/>
<dbReference type="InterPro" id="IPR015943">
    <property type="entry name" value="WD40/YVTN_repeat-like_dom_sf"/>
</dbReference>
<dbReference type="AlphaFoldDB" id="A0A9X1P5A9"/>
<keyword evidence="4" id="KW-1185">Reference proteome</keyword>